<dbReference type="InterPro" id="IPR004821">
    <property type="entry name" value="Cyt_trans-like"/>
</dbReference>
<evidence type="ECO:0000256" key="9">
    <source>
        <dbReference type="ARBA" id="ARBA00048721"/>
    </source>
</evidence>
<evidence type="ECO:0000259" key="11">
    <source>
        <dbReference type="Pfam" id="PF01467"/>
    </source>
</evidence>
<dbReference type="AlphaFoldDB" id="A0AAE3AID5"/>
<protein>
    <recommendedName>
        <fullName evidence="10">Probable nicotinate-nucleotide adenylyltransferase</fullName>
        <ecNumber evidence="10">2.7.7.18</ecNumber>
    </recommendedName>
    <alternativeName>
        <fullName evidence="10">Deamido-NAD(+) diphosphorylase</fullName>
    </alternativeName>
    <alternativeName>
        <fullName evidence="10">Deamido-NAD(+) pyrophosphorylase</fullName>
    </alternativeName>
    <alternativeName>
        <fullName evidence="10">Nicotinate mononucleotide adenylyltransferase</fullName>
        <shortName evidence="10">NaMN adenylyltransferase</shortName>
    </alternativeName>
</protein>
<evidence type="ECO:0000313" key="13">
    <source>
        <dbReference type="Proteomes" id="UP001199424"/>
    </source>
</evidence>
<reference evidence="12" key="1">
    <citation type="submission" date="2021-10" db="EMBL/GenBank/DDBJ databases">
        <title>Anaerobic single-cell dispensing facilitates the cultivation of human gut bacteria.</title>
        <authorList>
            <person name="Afrizal A."/>
        </authorList>
    </citation>
    <scope>NUCLEOTIDE SEQUENCE</scope>
    <source>
        <strain evidence="12">CLA-AA-H250</strain>
    </source>
</reference>
<accession>A0AAE3AID5</accession>
<evidence type="ECO:0000256" key="10">
    <source>
        <dbReference type="HAMAP-Rule" id="MF_00244"/>
    </source>
</evidence>
<organism evidence="12 13">
    <name type="scientific">Hominenteromicrobium mulieris</name>
    <dbReference type="NCBI Taxonomy" id="2885357"/>
    <lineage>
        <taxon>Bacteria</taxon>
        <taxon>Bacillati</taxon>
        <taxon>Bacillota</taxon>
        <taxon>Clostridia</taxon>
        <taxon>Eubacteriales</taxon>
        <taxon>Oscillospiraceae</taxon>
        <taxon>Hominenteromicrobium</taxon>
    </lineage>
</organism>
<dbReference type="Gene3D" id="3.40.50.620">
    <property type="entry name" value="HUPs"/>
    <property type="match status" value="1"/>
</dbReference>
<keyword evidence="5 10" id="KW-0548">Nucleotidyltransferase</keyword>
<dbReference type="NCBIfam" id="TIGR00125">
    <property type="entry name" value="cyt_tran_rel"/>
    <property type="match status" value="1"/>
</dbReference>
<dbReference type="InterPro" id="IPR014729">
    <property type="entry name" value="Rossmann-like_a/b/a_fold"/>
</dbReference>
<dbReference type="CDD" id="cd02165">
    <property type="entry name" value="NMNAT"/>
    <property type="match status" value="1"/>
</dbReference>
<keyword evidence="8 10" id="KW-0520">NAD</keyword>
<dbReference type="SUPFAM" id="SSF52374">
    <property type="entry name" value="Nucleotidylyl transferase"/>
    <property type="match status" value="1"/>
</dbReference>
<proteinExistence type="inferred from homology"/>
<evidence type="ECO:0000256" key="2">
    <source>
        <dbReference type="ARBA" id="ARBA00005019"/>
    </source>
</evidence>
<dbReference type="PANTHER" id="PTHR39321">
    <property type="entry name" value="NICOTINATE-NUCLEOTIDE ADENYLYLTRANSFERASE-RELATED"/>
    <property type="match status" value="1"/>
</dbReference>
<gene>
    <name evidence="10 12" type="primary">nadD</name>
    <name evidence="12" type="ORF">LKD31_02005</name>
</gene>
<dbReference type="GO" id="GO:0009435">
    <property type="term" value="P:NAD+ biosynthetic process"/>
    <property type="evidence" value="ECO:0007669"/>
    <property type="project" value="UniProtKB-UniRule"/>
</dbReference>
<evidence type="ECO:0000256" key="7">
    <source>
        <dbReference type="ARBA" id="ARBA00022840"/>
    </source>
</evidence>
<dbReference type="Proteomes" id="UP001199424">
    <property type="component" value="Unassembled WGS sequence"/>
</dbReference>
<dbReference type="GO" id="GO:0004515">
    <property type="term" value="F:nicotinate-nucleotide adenylyltransferase activity"/>
    <property type="evidence" value="ECO:0007669"/>
    <property type="project" value="UniProtKB-UniRule"/>
</dbReference>
<comment type="caution">
    <text evidence="12">The sequence shown here is derived from an EMBL/GenBank/DDBJ whole genome shotgun (WGS) entry which is preliminary data.</text>
</comment>
<dbReference type="Pfam" id="PF01467">
    <property type="entry name" value="CTP_transf_like"/>
    <property type="match status" value="1"/>
</dbReference>
<name>A0AAE3AID5_9FIRM</name>
<dbReference type="GO" id="GO:0005524">
    <property type="term" value="F:ATP binding"/>
    <property type="evidence" value="ECO:0007669"/>
    <property type="project" value="UniProtKB-KW"/>
</dbReference>
<dbReference type="EC" id="2.7.7.18" evidence="10"/>
<evidence type="ECO:0000313" key="12">
    <source>
        <dbReference type="EMBL" id="MCC2135791.1"/>
    </source>
</evidence>
<comment type="catalytic activity">
    <reaction evidence="9 10">
        <text>nicotinate beta-D-ribonucleotide + ATP + H(+) = deamido-NAD(+) + diphosphate</text>
        <dbReference type="Rhea" id="RHEA:22860"/>
        <dbReference type="ChEBI" id="CHEBI:15378"/>
        <dbReference type="ChEBI" id="CHEBI:30616"/>
        <dbReference type="ChEBI" id="CHEBI:33019"/>
        <dbReference type="ChEBI" id="CHEBI:57502"/>
        <dbReference type="ChEBI" id="CHEBI:58437"/>
        <dbReference type="EC" id="2.7.7.18"/>
    </reaction>
</comment>
<comment type="similarity">
    <text evidence="10">Belongs to the NadD family.</text>
</comment>
<feature type="domain" description="Cytidyltransferase-like" evidence="11">
    <location>
        <begin position="5"/>
        <end position="176"/>
    </location>
</feature>
<keyword evidence="3 10" id="KW-0662">Pyridine nucleotide biosynthesis</keyword>
<evidence type="ECO:0000256" key="4">
    <source>
        <dbReference type="ARBA" id="ARBA00022679"/>
    </source>
</evidence>
<evidence type="ECO:0000256" key="3">
    <source>
        <dbReference type="ARBA" id="ARBA00022642"/>
    </source>
</evidence>
<dbReference type="PANTHER" id="PTHR39321:SF3">
    <property type="entry name" value="PHOSPHOPANTETHEINE ADENYLYLTRANSFERASE"/>
    <property type="match status" value="1"/>
</dbReference>
<keyword evidence="4 10" id="KW-0808">Transferase</keyword>
<comment type="pathway">
    <text evidence="2 10">Cofactor biosynthesis; NAD(+) biosynthesis; deamido-NAD(+) from nicotinate D-ribonucleotide: step 1/1.</text>
</comment>
<evidence type="ECO:0000256" key="1">
    <source>
        <dbReference type="ARBA" id="ARBA00002324"/>
    </source>
</evidence>
<comment type="function">
    <text evidence="1 10">Catalyzes the reversible adenylation of nicotinate mononucleotide (NaMN) to nicotinic acid adenine dinucleotide (NaAD).</text>
</comment>
<dbReference type="NCBIfam" id="NF000840">
    <property type="entry name" value="PRK00071.1-3"/>
    <property type="match status" value="1"/>
</dbReference>
<keyword evidence="13" id="KW-1185">Reference proteome</keyword>
<dbReference type="InterPro" id="IPR005248">
    <property type="entry name" value="NadD/NMNAT"/>
</dbReference>
<keyword evidence="6 10" id="KW-0547">Nucleotide-binding</keyword>
<dbReference type="EMBL" id="JAJEQC010000001">
    <property type="protein sequence ID" value="MCC2135791.1"/>
    <property type="molecule type" value="Genomic_DNA"/>
</dbReference>
<dbReference type="RefSeq" id="WP_308448403.1">
    <property type="nucleotide sequence ID" value="NZ_JAJEQC010000001.1"/>
</dbReference>
<sequence length="204" mass="22947">MRIGIYGGTFNPIHTAHVHLVREFIKRLSLDRVILIPTGTPPHKATHQLASGADRIEMCRLAAADIAECPVTVSDIEVLRTGKSYTADTMTELKAQYPDDALFLLMGEDMFCTVEKWYHPERIFAAAEICAAPRDKDSFQTLVTHGEEVKEKFPQLRFTVQNIEFLPVSSTMVREKSLQGEDISGLVPAGVAEYIQKKRLYTHE</sequence>
<evidence type="ECO:0000256" key="6">
    <source>
        <dbReference type="ARBA" id="ARBA00022741"/>
    </source>
</evidence>
<evidence type="ECO:0000256" key="5">
    <source>
        <dbReference type="ARBA" id="ARBA00022695"/>
    </source>
</evidence>
<dbReference type="NCBIfam" id="TIGR00482">
    <property type="entry name" value="nicotinate (nicotinamide) nucleotide adenylyltransferase"/>
    <property type="match status" value="1"/>
</dbReference>
<dbReference type="HAMAP" id="MF_00244">
    <property type="entry name" value="NaMN_adenylyltr"/>
    <property type="match status" value="1"/>
</dbReference>
<keyword evidence="7 10" id="KW-0067">ATP-binding</keyword>
<evidence type="ECO:0000256" key="8">
    <source>
        <dbReference type="ARBA" id="ARBA00023027"/>
    </source>
</evidence>